<name>A0ABT3ILS5_9BACT</name>
<keyword evidence="1" id="KW-0732">Signal</keyword>
<dbReference type="InterPro" id="IPR029865">
    <property type="entry name" value="KIAA0319-like"/>
</dbReference>
<evidence type="ECO:0000313" key="4">
    <source>
        <dbReference type="Proteomes" id="UP001207742"/>
    </source>
</evidence>
<dbReference type="InterPro" id="IPR000601">
    <property type="entry name" value="PKD_dom"/>
</dbReference>
<dbReference type="InterPro" id="IPR026444">
    <property type="entry name" value="Secre_tail"/>
</dbReference>
<dbReference type="RefSeq" id="WP_264730854.1">
    <property type="nucleotide sequence ID" value="NZ_JAPDNR010000001.1"/>
</dbReference>
<dbReference type="NCBIfam" id="NF041518">
    <property type="entry name" value="choice_anch_Q"/>
    <property type="match status" value="1"/>
</dbReference>
<dbReference type="Pfam" id="PF18962">
    <property type="entry name" value="Por_Secre_tail"/>
    <property type="match status" value="1"/>
</dbReference>
<proteinExistence type="predicted"/>
<evidence type="ECO:0000313" key="3">
    <source>
        <dbReference type="EMBL" id="MCW3484905.1"/>
    </source>
</evidence>
<dbReference type="InterPro" id="IPR029058">
    <property type="entry name" value="AB_hydrolase_fold"/>
</dbReference>
<feature type="chain" id="PRO_5046781887" evidence="1">
    <location>
        <begin position="27"/>
        <end position="1666"/>
    </location>
</feature>
<feature type="signal peptide" evidence="1">
    <location>
        <begin position="1"/>
        <end position="26"/>
    </location>
</feature>
<dbReference type="Proteomes" id="UP001207742">
    <property type="component" value="Unassembled WGS sequence"/>
</dbReference>
<dbReference type="PROSITE" id="PS50093">
    <property type="entry name" value="PKD"/>
    <property type="match status" value="2"/>
</dbReference>
<gene>
    <name evidence="3" type="ORF">OL497_13430</name>
</gene>
<dbReference type="InterPro" id="IPR012334">
    <property type="entry name" value="Pectin_lyas_fold"/>
</dbReference>
<dbReference type="SUPFAM" id="SSF49299">
    <property type="entry name" value="PKD domain"/>
    <property type="match status" value="9"/>
</dbReference>
<dbReference type="EMBL" id="JAPDNS010000001">
    <property type="protein sequence ID" value="MCW3484905.1"/>
    <property type="molecule type" value="Genomic_DNA"/>
</dbReference>
<dbReference type="InterPro" id="IPR003961">
    <property type="entry name" value="FN3_dom"/>
</dbReference>
<organism evidence="3 4">
    <name type="scientific">Chitinophaga nivalis</name>
    <dbReference type="NCBI Taxonomy" id="2991709"/>
    <lineage>
        <taxon>Bacteria</taxon>
        <taxon>Pseudomonadati</taxon>
        <taxon>Bacteroidota</taxon>
        <taxon>Chitinophagia</taxon>
        <taxon>Chitinophagales</taxon>
        <taxon>Chitinophagaceae</taxon>
        <taxon>Chitinophaga</taxon>
    </lineage>
</organism>
<dbReference type="InterPro" id="IPR059226">
    <property type="entry name" value="Choice_anch_Q_dom"/>
</dbReference>
<dbReference type="SUPFAM" id="SSF51126">
    <property type="entry name" value="Pectin lyase-like"/>
    <property type="match status" value="1"/>
</dbReference>
<dbReference type="CDD" id="cd00146">
    <property type="entry name" value="PKD"/>
    <property type="match status" value="2"/>
</dbReference>
<dbReference type="InterPro" id="IPR013783">
    <property type="entry name" value="Ig-like_fold"/>
</dbReference>
<dbReference type="InterPro" id="IPR022409">
    <property type="entry name" value="PKD/Chitinase_dom"/>
</dbReference>
<feature type="domain" description="PKD" evidence="2">
    <location>
        <begin position="1488"/>
        <end position="1579"/>
    </location>
</feature>
<accession>A0ABT3ILS5</accession>
<protein>
    <submittedName>
        <fullName evidence="3">PKD domain-containing protein</fullName>
    </submittedName>
</protein>
<dbReference type="InterPro" id="IPR035986">
    <property type="entry name" value="PKD_dom_sf"/>
</dbReference>
<evidence type="ECO:0000259" key="2">
    <source>
        <dbReference type="PROSITE" id="PS50093"/>
    </source>
</evidence>
<evidence type="ECO:0000256" key="1">
    <source>
        <dbReference type="SAM" id="SignalP"/>
    </source>
</evidence>
<dbReference type="NCBIfam" id="TIGR04183">
    <property type="entry name" value="Por_Secre_tail"/>
    <property type="match status" value="1"/>
</dbReference>
<dbReference type="InterPro" id="IPR006626">
    <property type="entry name" value="PbH1"/>
</dbReference>
<dbReference type="SMART" id="SM00710">
    <property type="entry name" value="PbH1"/>
    <property type="match status" value="9"/>
</dbReference>
<feature type="domain" description="PKD" evidence="2">
    <location>
        <begin position="1407"/>
        <end position="1478"/>
    </location>
</feature>
<dbReference type="SUPFAM" id="SSF53474">
    <property type="entry name" value="alpha/beta-Hydrolases"/>
    <property type="match status" value="1"/>
</dbReference>
<reference evidence="3 4" key="1">
    <citation type="submission" date="2022-10" db="EMBL/GenBank/DDBJ databases">
        <title>Chitinophaga nivalis PC15 sp. nov., isolated from Pyeongchang county, South Korea.</title>
        <authorList>
            <person name="Trinh H.N."/>
        </authorList>
    </citation>
    <scope>NUCLEOTIDE SEQUENCE [LARGE SCALE GENOMIC DNA]</scope>
    <source>
        <strain evidence="3 4">PC14</strain>
    </source>
</reference>
<sequence length="1666" mass="174009">MKNRLLGINVLSCILLVSFWCSPLFAQGDQTAISVKTGTTQTTGAWLHLPDDYNKTTSSYPLLIFLHGIGEKGTDLNLVLKWGVPKMISKGAKMQFTVGGKLYKFITVSPQIENGYCSEAMMDQILADVKSRYRVDGNRVYITGISAGGYGTWNYVASGAQYASNIAAIVPVSAAPIDNIKKSGLCNIASGKVAVWNICGDQDQFYQYVATYQNQINSASCNPVIKAISTIIPNAGHNGDTWDVAYDVLHRLSTPNIYEWMLQYSKGGGVPPGPTPPVANAGNNIKLTYPVNSTTLDGAGSKAATGNTITQYQWTYVSGPAYVLSAANTVRARLTGLVAGTYVFELKVTDNNNLSATSRVTVTVAPAATGGCNNCKFLITPSPSDGGAYIDGKNMGVKPGDTICIKAGNYTFIQFFNFTGSAQRPLVFINCGGQVKAGNGGNYGIIFNNVKYFKITGSGSADKYGFKVNGVNKYLNVGLAMGAGCTDYEADRFEITHTEAGVLAKINPTCDPLTQYPNFSIRNVNFHDLYIHGTLGEGMYIGNTASSGTTVDGCASGSIDVIPPRIYNLKIYNVITDGTGWDGIQVASAPENVEIYDNRVLNYGIENKGSQQAGIILGGASNGKVYNNTVIKGTGNGIEVFGMGLCKIYNNVLVNTGLDGTSEGQDALFIDDRPTPKAYTPLIVQVMNNTIVNSGRDGIRLLNTYTTIGRGNIIANNLVVRSGPRGASTGISVQSGIDCRLLTNTWLKDEATTKFQNAAGNDYHLLATSPAIDKGTDLSSYGVTNDQDGKSRPFNNIFDAGAFEYGNSVPVNKPPVADAGQDETITLPVNTVQLDGASSLDPDGSITAYKWTQVSGPGTAAIANTAAAKTAANGLVAGTYVFELEVTDNAGATDTARITVTVKPAAPVNKPPVAQAGSNVTITLPVSSVQLDGSGSSDPDGTITEYLWSQLSGPNTADIASPAGVSTAVNSLIAGTYVFELQVKDNDNATGTARVTVTVKPPVNKPPVANAGNNVTITLPVNTTQLDGSRSADPDGTIDVYKWTQVSGPNTAAIGTPATAQTTVSGLVAGTYVFELEVTDNSQATAKGRVTVTVKPAANKPPVAAAGNDLAITLPVSSVQLDGSASADPDGTITAYEWSQISGPGTAVIVAATGVSTAVNGLTAGTYVFELQVTDNNNATATDRITVTVNPALPGNKPPVANAGSNITLTLPDNATRLDGSTSTDPDGTIVSYQWSQVSGPGKAVIADITGVGTAVSGLTAGIYVFELQIKDNDGASAYARVTVIVNRAANKSPVANAGADIAITLPVSSAQLDGRASTDPDGTITAYQWSQVAGPNTAAITTAASAQTKVTGLIAGTYIFELQVTDNEQASATARVTVTVNPPDPGNQPPIANAGNDVTVELPVSSVTLDGTASYDPDGTIVSYAWTKVSGPGKVTINNAFTATATVSGLVSGTYTFQLQVTDNKGATAQASVTVTVIKPKPDNKPPIANAGNSVTVPLSDDLLLLNGGASYDPDGAIVKYQWTLVSGPDVFITNAGGAKAFVSFKVVGAYEFQLTVTDNDNATANARVTVNVIARDVHENDLQIVPNPAGRMIRLILSDALSVNQLQLYIYHISGRLVKNMYIGNPREWQQGIDISELAGGMYVLKATDGKNLNVVKKFIKANQ</sequence>
<comment type="caution">
    <text evidence="3">The sequence shown here is derived from an EMBL/GenBank/DDBJ whole genome shotgun (WGS) entry which is preliminary data.</text>
</comment>
<dbReference type="Pfam" id="PF22352">
    <property type="entry name" value="K319L-like_PKD"/>
    <property type="match status" value="9"/>
</dbReference>
<dbReference type="SMART" id="SM00060">
    <property type="entry name" value="FN3"/>
    <property type="match status" value="4"/>
</dbReference>
<dbReference type="PANTHER" id="PTHR46182">
    <property type="entry name" value="FI19480P1"/>
    <property type="match status" value="1"/>
</dbReference>
<dbReference type="SMART" id="SM00089">
    <property type="entry name" value="PKD"/>
    <property type="match status" value="9"/>
</dbReference>
<dbReference type="Gene3D" id="2.160.20.10">
    <property type="entry name" value="Single-stranded right-handed beta-helix, Pectin lyase-like"/>
    <property type="match status" value="1"/>
</dbReference>
<dbReference type="Gene3D" id="3.40.50.1820">
    <property type="entry name" value="alpha/beta hydrolase"/>
    <property type="match status" value="1"/>
</dbReference>
<dbReference type="PANTHER" id="PTHR46182:SF2">
    <property type="entry name" value="FI19480P1"/>
    <property type="match status" value="1"/>
</dbReference>
<dbReference type="Gene3D" id="2.60.40.10">
    <property type="entry name" value="Immunoglobulins"/>
    <property type="match status" value="9"/>
</dbReference>
<keyword evidence="4" id="KW-1185">Reference proteome</keyword>
<dbReference type="InterPro" id="IPR011050">
    <property type="entry name" value="Pectin_lyase_fold/virulence"/>
</dbReference>